<dbReference type="Proteomes" id="UP001232343">
    <property type="component" value="Unassembled WGS sequence"/>
</dbReference>
<protein>
    <recommendedName>
        <fullName evidence="3">YaaC-like Protein</fullName>
    </recommendedName>
</protein>
<reference evidence="1 2" key="1">
    <citation type="submission" date="2023-07" db="EMBL/GenBank/DDBJ databases">
        <title>Genomic Encyclopedia of Type Strains, Phase IV (KMG-IV): sequencing the most valuable type-strain genomes for metagenomic binning, comparative biology and taxonomic classification.</title>
        <authorList>
            <person name="Goeker M."/>
        </authorList>
    </citation>
    <scope>NUCLEOTIDE SEQUENCE [LARGE SCALE GENOMIC DNA]</scope>
    <source>
        <strain evidence="1 2">DSM 27848</strain>
    </source>
</reference>
<dbReference type="EMBL" id="JAUSUO010000017">
    <property type="protein sequence ID" value="MDQ0345487.1"/>
    <property type="molecule type" value="Genomic_DNA"/>
</dbReference>
<evidence type="ECO:0000313" key="2">
    <source>
        <dbReference type="Proteomes" id="UP001232343"/>
    </source>
</evidence>
<evidence type="ECO:0008006" key="3">
    <source>
        <dbReference type="Google" id="ProtNLM"/>
    </source>
</evidence>
<proteinExistence type="predicted"/>
<dbReference type="Pfam" id="PF14175">
    <property type="entry name" value="YaaC"/>
    <property type="match status" value="1"/>
</dbReference>
<dbReference type="RefSeq" id="WP_244683562.1">
    <property type="nucleotide sequence ID" value="NZ_JALIRM010000020.1"/>
</dbReference>
<dbReference type="InterPro" id="IPR026988">
    <property type="entry name" value="YaaC-like"/>
</dbReference>
<name>A0ABU0DAP3_9BACI</name>
<evidence type="ECO:0000313" key="1">
    <source>
        <dbReference type="EMBL" id="MDQ0345487.1"/>
    </source>
</evidence>
<gene>
    <name evidence="1" type="ORF">J2S14_004343</name>
</gene>
<accession>A0ABU0DAP3</accession>
<organism evidence="1 2">
    <name type="scientific">Lederbergia wuyishanensis</name>
    <dbReference type="NCBI Taxonomy" id="1347903"/>
    <lineage>
        <taxon>Bacteria</taxon>
        <taxon>Bacillati</taxon>
        <taxon>Bacillota</taxon>
        <taxon>Bacilli</taxon>
        <taxon>Bacillales</taxon>
        <taxon>Bacillaceae</taxon>
        <taxon>Lederbergia</taxon>
    </lineage>
</organism>
<keyword evidence="2" id="KW-1185">Reference proteome</keyword>
<comment type="caution">
    <text evidence="1">The sequence shown here is derived from an EMBL/GenBank/DDBJ whole genome shotgun (WGS) entry which is preliminary data.</text>
</comment>
<sequence length="316" mass="37814">MYFADDIWKRFTFFQSAEMTQNYLKKCYTGLQIDDIESKSYDNCYAFMYYLEQGEVFYKQASTSPLSIKPILLYYGLIHLIKACLLTVDPYYPNSTTVLAHGVSTRKRKRRHYKFLHDEIKVQKNGLCTFFSEQLFHVKQLEGEKFNMGDLLSLIVELDEVMLHSFGKPNMISLEQIEDCKWNIPKKIHELYFMDEKRLKEFLNVKYLGEIQWEEYKIELPAFKNQKIISPPFRYHIYNQNIYLPAQLYPNMLLPDMIVHYLLLYNLSMISRYETEWWVDLIKTTPNSDFPLIKSFLEVTEKKGPFLVEEYLGRKL</sequence>